<reference evidence="13 14" key="1">
    <citation type="submission" date="2017-06" db="EMBL/GenBank/DDBJ databases">
        <authorList>
            <person name="Kim H.J."/>
            <person name="Triplett B.A."/>
        </authorList>
    </citation>
    <scope>NUCLEOTIDE SEQUENCE [LARGE SCALE GENOMIC DNA]</scope>
    <source>
        <strain evidence="13 14">MWH-VicM1</strain>
    </source>
</reference>
<dbReference type="InterPro" id="IPR025201">
    <property type="entry name" value="KdpD_TM"/>
</dbReference>
<evidence type="ECO:0000256" key="11">
    <source>
        <dbReference type="SAM" id="Phobius"/>
    </source>
</evidence>
<feature type="domain" description="Sensor protein KdpD transmembrane" evidence="12">
    <location>
        <begin position="17"/>
        <end position="120"/>
    </location>
</feature>
<evidence type="ECO:0000256" key="10">
    <source>
        <dbReference type="ARBA" id="ARBA00023136"/>
    </source>
</evidence>
<evidence type="ECO:0000256" key="7">
    <source>
        <dbReference type="ARBA" id="ARBA00022840"/>
    </source>
</evidence>
<dbReference type="RefSeq" id="WP_088812077.1">
    <property type="nucleotide sequence ID" value="NZ_FYEX01000001.1"/>
</dbReference>
<dbReference type="AlphaFoldDB" id="A0A212T2Y0"/>
<evidence type="ECO:0000256" key="8">
    <source>
        <dbReference type="ARBA" id="ARBA00022989"/>
    </source>
</evidence>
<feature type="transmembrane region" description="Helical" evidence="11">
    <location>
        <begin position="55"/>
        <end position="77"/>
    </location>
</feature>
<keyword evidence="7" id="KW-0067">ATP-binding</keyword>
<dbReference type="Proteomes" id="UP000197215">
    <property type="component" value="Unassembled WGS sequence"/>
</dbReference>
<keyword evidence="5" id="KW-0547">Nucleotide-binding</keyword>
<evidence type="ECO:0000256" key="1">
    <source>
        <dbReference type="ARBA" id="ARBA00004141"/>
    </source>
</evidence>
<keyword evidence="14" id="KW-1185">Reference proteome</keyword>
<dbReference type="Pfam" id="PF13493">
    <property type="entry name" value="DUF4118"/>
    <property type="match status" value="1"/>
</dbReference>
<dbReference type="Gene3D" id="1.20.120.620">
    <property type="entry name" value="Backbone structure of the membrane domain of e. Coli histidine kinase receptor kdpd"/>
    <property type="match status" value="1"/>
</dbReference>
<protein>
    <recommendedName>
        <fullName evidence="12">Sensor protein KdpD transmembrane domain-containing protein</fullName>
    </recommendedName>
</protein>
<sequence length="154" mass="18141">MKIKNSKRWSSPDWKPYLIGAIGFFLAFFLRFSLHDRLDEHFPTLFFAINCTMLAYFYGFWPSFVFLLMSIPVSIYFFIEPYGAFDIGIDTDVTDQIVFLIITLLTAVFFEKLRREQYRATLLQRVSESRFQLLVENDAELRQAIFAAKSQTDN</sequence>
<keyword evidence="8 11" id="KW-1133">Transmembrane helix</keyword>
<keyword evidence="4 11" id="KW-0812">Transmembrane</keyword>
<proteinExistence type="predicted"/>
<dbReference type="GO" id="GO:0000160">
    <property type="term" value="P:phosphorelay signal transduction system"/>
    <property type="evidence" value="ECO:0007669"/>
    <property type="project" value="UniProtKB-KW"/>
</dbReference>
<keyword evidence="6" id="KW-0418">Kinase</keyword>
<evidence type="ECO:0000256" key="3">
    <source>
        <dbReference type="ARBA" id="ARBA00022679"/>
    </source>
</evidence>
<comment type="subcellular location">
    <subcellularLocation>
        <location evidence="1">Membrane</location>
        <topology evidence="1">Multi-pass membrane protein</topology>
    </subcellularLocation>
</comment>
<dbReference type="GO" id="GO:0005524">
    <property type="term" value="F:ATP binding"/>
    <property type="evidence" value="ECO:0007669"/>
    <property type="project" value="UniProtKB-KW"/>
</dbReference>
<evidence type="ECO:0000256" key="6">
    <source>
        <dbReference type="ARBA" id="ARBA00022777"/>
    </source>
</evidence>
<evidence type="ECO:0000259" key="12">
    <source>
        <dbReference type="Pfam" id="PF13493"/>
    </source>
</evidence>
<evidence type="ECO:0000256" key="5">
    <source>
        <dbReference type="ARBA" id="ARBA00022741"/>
    </source>
</evidence>
<feature type="transmembrane region" description="Helical" evidence="11">
    <location>
        <begin position="97"/>
        <end position="113"/>
    </location>
</feature>
<dbReference type="GO" id="GO:0016301">
    <property type="term" value="F:kinase activity"/>
    <property type="evidence" value="ECO:0007669"/>
    <property type="project" value="UniProtKB-KW"/>
</dbReference>
<dbReference type="OrthoDB" id="8719061at2"/>
<keyword evidence="2" id="KW-0597">Phosphoprotein</keyword>
<evidence type="ECO:0000256" key="4">
    <source>
        <dbReference type="ARBA" id="ARBA00022692"/>
    </source>
</evidence>
<dbReference type="GO" id="GO:0016020">
    <property type="term" value="C:membrane"/>
    <property type="evidence" value="ECO:0007669"/>
    <property type="project" value="UniProtKB-SubCell"/>
</dbReference>
<evidence type="ECO:0000256" key="9">
    <source>
        <dbReference type="ARBA" id="ARBA00023012"/>
    </source>
</evidence>
<dbReference type="EMBL" id="FYEX01000001">
    <property type="protein sequence ID" value="SNC60191.1"/>
    <property type="molecule type" value="Genomic_DNA"/>
</dbReference>
<accession>A0A212T2Y0</accession>
<gene>
    <name evidence="13" type="ORF">SAMN06295916_0226</name>
</gene>
<evidence type="ECO:0000313" key="14">
    <source>
        <dbReference type="Proteomes" id="UP000197215"/>
    </source>
</evidence>
<organism evidence="13 14">
    <name type="scientific">Polynucleobacter victoriensis</name>
    <dbReference type="NCBI Taxonomy" id="2049319"/>
    <lineage>
        <taxon>Bacteria</taxon>
        <taxon>Pseudomonadati</taxon>
        <taxon>Pseudomonadota</taxon>
        <taxon>Betaproteobacteria</taxon>
        <taxon>Burkholderiales</taxon>
        <taxon>Burkholderiaceae</taxon>
        <taxon>Polynucleobacter</taxon>
    </lineage>
</organism>
<evidence type="ECO:0000313" key="13">
    <source>
        <dbReference type="EMBL" id="SNC60191.1"/>
    </source>
</evidence>
<name>A0A212T2Y0_9BURK</name>
<keyword evidence="10 11" id="KW-0472">Membrane</keyword>
<keyword evidence="9" id="KW-0902">Two-component regulatory system</keyword>
<feature type="transmembrane region" description="Helical" evidence="11">
    <location>
        <begin position="16"/>
        <end position="34"/>
    </location>
</feature>
<evidence type="ECO:0000256" key="2">
    <source>
        <dbReference type="ARBA" id="ARBA00022553"/>
    </source>
</evidence>
<dbReference type="InterPro" id="IPR038318">
    <property type="entry name" value="KdpD_sf"/>
</dbReference>
<keyword evidence="3" id="KW-0808">Transferase</keyword>